<dbReference type="Proteomes" id="UP000831607">
    <property type="component" value="Chromosome"/>
</dbReference>
<accession>A0ABY4AKB5</accession>
<dbReference type="Gene3D" id="3.40.50.10610">
    <property type="entry name" value="ABC-type transport auxiliary lipoprotein component"/>
    <property type="match status" value="1"/>
</dbReference>
<dbReference type="RefSeq" id="WP_243478493.1">
    <property type="nucleotide sequence ID" value="NZ_CP063982.1"/>
</dbReference>
<reference evidence="3 4" key="1">
    <citation type="submission" date="2020-11" db="EMBL/GenBank/DDBJ databases">
        <title>Algicoccus daihaiensis sp.nov., isolated from Daihai Lake in Inner Mongolia.</title>
        <authorList>
            <person name="Kai J."/>
        </authorList>
    </citation>
    <scope>NUCLEOTIDE SEQUENCE [LARGE SCALE GENOMIC DNA]</scope>
    <source>
        <strain evidence="4">f23</strain>
    </source>
</reference>
<keyword evidence="4" id="KW-1185">Reference proteome</keyword>
<evidence type="ECO:0000313" key="4">
    <source>
        <dbReference type="Proteomes" id="UP000831607"/>
    </source>
</evidence>
<evidence type="ECO:0000313" key="3">
    <source>
        <dbReference type="EMBL" id="UOD50096.1"/>
    </source>
</evidence>
<dbReference type="PROSITE" id="PS51257">
    <property type="entry name" value="PROKAR_LIPOPROTEIN"/>
    <property type="match status" value="1"/>
</dbReference>
<dbReference type="Pfam" id="PF03886">
    <property type="entry name" value="ABC_trans_aux"/>
    <property type="match status" value="1"/>
</dbReference>
<gene>
    <name evidence="3" type="ORF">DHf2319_11740</name>
</gene>
<sequence>MKHWPLLLLAAASLATGCSTTTIMHYDLQPITDTVPSNQSKTLVKYQLASIDVPESLDVETLIVRQPNNSLMVLSHDKWVAPLSQVIQNSLSVTLTQSLGTPPMPSTMLLATESSASANSDKIFVDMQQFEMQPAKLASIGALWQIDFAGKPGQIITCYSVLSRPVTPGVAALVTAQQQNMQQLGQQIANTLQTGTPPQEVKCQVQKT</sequence>
<feature type="chain" id="PRO_5046564614" evidence="1">
    <location>
        <begin position="18"/>
        <end position="208"/>
    </location>
</feature>
<feature type="signal peptide" evidence="1">
    <location>
        <begin position="1"/>
        <end position="17"/>
    </location>
</feature>
<proteinExistence type="predicted"/>
<evidence type="ECO:0000259" key="2">
    <source>
        <dbReference type="Pfam" id="PF03886"/>
    </source>
</evidence>
<dbReference type="SUPFAM" id="SSF159594">
    <property type="entry name" value="XCC0632-like"/>
    <property type="match status" value="1"/>
</dbReference>
<dbReference type="EMBL" id="CP063982">
    <property type="protein sequence ID" value="UOD50096.1"/>
    <property type="molecule type" value="Genomic_DNA"/>
</dbReference>
<keyword evidence="1" id="KW-0732">Signal</keyword>
<name>A0ABY4AKB5_9BURK</name>
<feature type="domain" description="ABC-type transport auxiliary lipoprotein component" evidence="2">
    <location>
        <begin position="26"/>
        <end position="189"/>
    </location>
</feature>
<protein>
    <submittedName>
        <fullName evidence="3">Membrane integrity-associated transporter subunit PqiC</fullName>
    </submittedName>
</protein>
<dbReference type="InterPro" id="IPR005586">
    <property type="entry name" value="ABC_trans_aux"/>
</dbReference>
<organism evidence="3 4">
    <name type="scientific">Orrella daihaiensis</name>
    <dbReference type="NCBI Taxonomy" id="2782176"/>
    <lineage>
        <taxon>Bacteria</taxon>
        <taxon>Pseudomonadati</taxon>
        <taxon>Pseudomonadota</taxon>
        <taxon>Betaproteobacteria</taxon>
        <taxon>Burkholderiales</taxon>
        <taxon>Alcaligenaceae</taxon>
        <taxon>Orrella</taxon>
    </lineage>
</organism>
<evidence type="ECO:0000256" key="1">
    <source>
        <dbReference type="SAM" id="SignalP"/>
    </source>
</evidence>